<sequence length="113" mass="12649">MRHGETKEERDIATVCDCLREQEEKPRIPDRPYNEQNRRHTRGTMAPTAVLLLLVSTFLLLEFSQANQCVAAGYGCVPARVCPRQRIKMISGCRTVCCDLGHVTSVEEGEGVT</sequence>
<gene>
    <name evidence="1" type="ORF">HPB47_008376</name>
</gene>
<dbReference type="EMBL" id="JABSTQ010011178">
    <property type="protein sequence ID" value="KAG0414432.1"/>
    <property type="molecule type" value="Genomic_DNA"/>
</dbReference>
<organism evidence="1 2">
    <name type="scientific">Ixodes persulcatus</name>
    <name type="common">Taiga tick</name>
    <dbReference type="NCBI Taxonomy" id="34615"/>
    <lineage>
        <taxon>Eukaryota</taxon>
        <taxon>Metazoa</taxon>
        <taxon>Ecdysozoa</taxon>
        <taxon>Arthropoda</taxon>
        <taxon>Chelicerata</taxon>
        <taxon>Arachnida</taxon>
        <taxon>Acari</taxon>
        <taxon>Parasitiformes</taxon>
        <taxon>Ixodida</taxon>
        <taxon>Ixodoidea</taxon>
        <taxon>Ixodidae</taxon>
        <taxon>Ixodinae</taxon>
        <taxon>Ixodes</taxon>
    </lineage>
</organism>
<comment type="caution">
    <text evidence="1">The sequence shown here is derived from an EMBL/GenBank/DDBJ whole genome shotgun (WGS) entry which is preliminary data.</text>
</comment>
<accession>A0AC60P550</accession>
<evidence type="ECO:0000313" key="2">
    <source>
        <dbReference type="Proteomes" id="UP000805193"/>
    </source>
</evidence>
<name>A0AC60P550_IXOPE</name>
<dbReference type="Proteomes" id="UP000805193">
    <property type="component" value="Unassembled WGS sequence"/>
</dbReference>
<keyword evidence="2" id="KW-1185">Reference proteome</keyword>
<evidence type="ECO:0000313" key="1">
    <source>
        <dbReference type="EMBL" id="KAG0414432.1"/>
    </source>
</evidence>
<reference evidence="1 2" key="1">
    <citation type="journal article" date="2020" name="Cell">
        <title>Large-Scale Comparative Analyses of Tick Genomes Elucidate Their Genetic Diversity and Vector Capacities.</title>
        <authorList>
            <consortium name="Tick Genome and Microbiome Consortium (TIGMIC)"/>
            <person name="Jia N."/>
            <person name="Wang J."/>
            <person name="Shi W."/>
            <person name="Du L."/>
            <person name="Sun Y."/>
            <person name="Zhan W."/>
            <person name="Jiang J.F."/>
            <person name="Wang Q."/>
            <person name="Zhang B."/>
            <person name="Ji P."/>
            <person name="Bell-Sakyi L."/>
            <person name="Cui X.M."/>
            <person name="Yuan T.T."/>
            <person name="Jiang B.G."/>
            <person name="Yang W.F."/>
            <person name="Lam T.T."/>
            <person name="Chang Q.C."/>
            <person name="Ding S.J."/>
            <person name="Wang X.J."/>
            <person name="Zhu J.G."/>
            <person name="Ruan X.D."/>
            <person name="Zhao L."/>
            <person name="Wei J.T."/>
            <person name="Ye R.Z."/>
            <person name="Que T.C."/>
            <person name="Du C.H."/>
            <person name="Zhou Y.H."/>
            <person name="Cheng J.X."/>
            <person name="Dai P.F."/>
            <person name="Guo W.B."/>
            <person name="Han X.H."/>
            <person name="Huang E.J."/>
            <person name="Li L.F."/>
            <person name="Wei W."/>
            <person name="Gao Y.C."/>
            <person name="Liu J.Z."/>
            <person name="Shao H.Z."/>
            <person name="Wang X."/>
            <person name="Wang C.C."/>
            <person name="Yang T.C."/>
            <person name="Huo Q.B."/>
            <person name="Li W."/>
            <person name="Chen H.Y."/>
            <person name="Chen S.E."/>
            <person name="Zhou L.G."/>
            <person name="Ni X.B."/>
            <person name="Tian J.H."/>
            <person name="Sheng Y."/>
            <person name="Liu T."/>
            <person name="Pan Y.S."/>
            <person name="Xia L.Y."/>
            <person name="Li J."/>
            <person name="Zhao F."/>
            <person name="Cao W.C."/>
        </authorList>
    </citation>
    <scope>NUCLEOTIDE SEQUENCE [LARGE SCALE GENOMIC DNA]</scope>
    <source>
        <strain evidence="1">Iper-2018</strain>
    </source>
</reference>
<proteinExistence type="predicted"/>
<protein>
    <submittedName>
        <fullName evidence="1">Uncharacterized protein</fullName>
    </submittedName>
</protein>